<keyword evidence="2" id="KW-1185">Reference proteome</keyword>
<reference evidence="1 2" key="1">
    <citation type="submission" date="2019-08" db="EMBL/GenBank/DDBJ databases">
        <title>The genome of the soybean aphid Biotype 1, its phylome, world population structure and adaptation to the North American continent.</title>
        <authorList>
            <person name="Giordano R."/>
            <person name="Donthu R.K."/>
            <person name="Hernandez A.G."/>
            <person name="Wright C.L."/>
            <person name="Zimin A.V."/>
        </authorList>
    </citation>
    <scope>NUCLEOTIDE SEQUENCE [LARGE SCALE GENOMIC DNA]</scope>
    <source>
        <tissue evidence="1">Whole aphids</tissue>
    </source>
</reference>
<dbReference type="OrthoDB" id="6585878at2759"/>
<name>A0A6G0SZT4_APHGL</name>
<sequence>MTQLGVQLADVNMPRPHDTQSPPDLIDTANFTIDFAGRKSIIIGLDPSNDFNISVQIITPSRFVCLSTDFLRRIYSLMGNILSIICEPPVKSRERLFLKDETITLSKTSYRGENMLVVESYLQQGCRVLLSRQNLLKLQDMQWIINETIALKSNIIRDTVVNQIDLVATYLNANVHVEKTSTVEEIIAIVQNIHNDLAIMNIVPKNECNFTNQIKLFAYKQLAQRWFKKMHENGEDRMTTNDVGVGGTGVDDSNWPITLETINGSTMLSYTNY</sequence>
<evidence type="ECO:0000313" key="1">
    <source>
        <dbReference type="EMBL" id="KAE9523191.1"/>
    </source>
</evidence>
<comment type="caution">
    <text evidence="1">The sequence shown here is derived from an EMBL/GenBank/DDBJ whole genome shotgun (WGS) entry which is preliminary data.</text>
</comment>
<protein>
    <submittedName>
        <fullName evidence="1">Uncharacterized protein</fullName>
    </submittedName>
</protein>
<proteinExistence type="predicted"/>
<dbReference type="EMBL" id="VYZN01000178">
    <property type="protein sequence ID" value="KAE9523191.1"/>
    <property type="molecule type" value="Genomic_DNA"/>
</dbReference>
<accession>A0A6G0SZT4</accession>
<evidence type="ECO:0000313" key="2">
    <source>
        <dbReference type="Proteomes" id="UP000475862"/>
    </source>
</evidence>
<dbReference type="Proteomes" id="UP000475862">
    <property type="component" value="Unassembled WGS sequence"/>
</dbReference>
<gene>
    <name evidence="1" type="ORF">AGLY_016424</name>
</gene>
<organism evidence="1 2">
    <name type="scientific">Aphis glycines</name>
    <name type="common">Soybean aphid</name>
    <dbReference type="NCBI Taxonomy" id="307491"/>
    <lineage>
        <taxon>Eukaryota</taxon>
        <taxon>Metazoa</taxon>
        <taxon>Ecdysozoa</taxon>
        <taxon>Arthropoda</taxon>
        <taxon>Hexapoda</taxon>
        <taxon>Insecta</taxon>
        <taxon>Pterygota</taxon>
        <taxon>Neoptera</taxon>
        <taxon>Paraneoptera</taxon>
        <taxon>Hemiptera</taxon>
        <taxon>Sternorrhyncha</taxon>
        <taxon>Aphidomorpha</taxon>
        <taxon>Aphidoidea</taxon>
        <taxon>Aphididae</taxon>
        <taxon>Aphidini</taxon>
        <taxon>Aphis</taxon>
        <taxon>Aphis</taxon>
    </lineage>
</organism>
<dbReference type="AlphaFoldDB" id="A0A6G0SZT4"/>